<dbReference type="KEGG" id="mcha:111023125"/>
<dbReference type="SUPFAM" id="SSF51197">
    <property type="entry name" value="Clavaminate synthase-like"/>
    <property type="match status" value="1"/>
</dbReference>
<evidence type="ECO:0000256" key="3">
    <source>
        <dbReference type="ARBA" id="ARBA00022723"/>
    </source>
</evidence>
<protein>
    <submittedName>
        <fullName evidence="12">Gibberellin 20 oxidase 1-D-like</fullName>
    </submittedName>
</protein>
<keyword evidence="3 9" id="KW-0479">Metal-binding</keyword>
<evidence type="ECO:0000256" key="6">
    <source>
        <dbReference type="ARBA" id="ARBA00037909"/>
    </source>
</evidence>
<evidence type="ECO:0000256" key="4">
    <source>
        <dbReference type="ARBA" id="ARBA00023002"/>
    </source>
</evidence>
<dbReference type="Pfam" id="PF14226">
    <property type="entry name" value="DIOX_N"/>
    <property type="match status" value="1"/>
</dbReference>
<keyword evidence="5 9" id="KW-0408">Iron</keyword>
<dbReference type="InterPro" id="IPR044861">
    <property type="entry name" value="IPNS-like_FE2OG_OXY"/>
</dbReference>
<evidence type="ECO:0000256" key="5">
    <source>
        <dbReference type="ARBA" id="ARBA00023004"/>
    </source>
</evidence>
<dbReference type="PANTHER" id="PTHR47990">
    <property type="entry name" value="2-OXOGLUTARATE (2OG) AND FE(II)-DEPENDENT OXYGENASE SUPERFAMILY PROTEIN-RELATED"/>
    <property type="match status" value="1"/>
</dbReference>
<dbReference type="AlphaFoldDB" id="A0A6J1DPW8"/>
<dbReference type="Pfam" id="PF03171">
    <property type="entry name" value="2OG-FeII_Oxy"/>
    <property type="match status" value="1"/>
</dbReference>
<comment type="pathway">
    <text evidence="6">Plant hormone biosynthesis; gibberellin biosynthesis.</text>
</comment>
<dbReference type="FunFam" id="2.60.120.330:FF:000003">
    <property type="entry name" value="Gibberellin 20 oxidase 2"/>
    <property type="match status" value="1"/>
</dbReference>
<comment type="cofactor">
    <cofactor evidence="1">
        <name>L-ascorbate</name>
        <dbReference type="ChEBI" id="CHEBI:38290"/>
    </cofactor>
</comment>
<sequence length="375" mass="42716">MQLQVGQNDDVDPVEFDASVLRHQHSIPRQFIWPDEEKPGAHCPELEVPLIDMSGFLSGESGEEAVRLVGEACRKHGFFVVVNHGVDPKLIAEAHECMNQFFEMPLPQKQMAQRKPGESCGYASSFTVRFSSKLPWKETLSFRFSADNSSHLVYRYLSAKLGHQFSHFGRVYEEYCEAMSGLSLGIMELLGKSLGVGGEYFKNFFRDNDSIMRLNFYPPCQKPHLTLGTGPHCDPTSLTILHQDQVGGLQVFVDNQWRLIAPNFDAFVVNIGDTFMALSNGRYKSCLHRAVVNSETTRKSLAFFLCPRNDKVVSPPMELVDTQNPRIYPDFTWSTLLHFTQTHYRADMKTLQVFSAWLQQHYNDNINNNNHQLIS</sequence>
<evidence type="ECO:0000313" key="12">
    <source>
        <dbReference type="RefSeq" id="XP_022156173.1"/>
    </source>
</evidence>
<proteinExistence type="inferred from homology"/>
<dbReference type="Gene3D" id="2.60.120.330">
    <property type="entry name" value="B-lactam Antibiotic, Isopenicillin N Synthase, Chain"/>
    <property type="match status" value="1"/>
</dbReference>
<keyword evidence="4 9" id="KW-0560">Oxidoreductase</keyword>
<dbReference type="OrthoDB" id="288590at2759"/>
<dbReference type="RefSeq" id="XP_022156173.1">
    <property type="nucleotide sequence ID" value="XM_022300481.1"/>
</dbReference>
<accession>A0A6J1DPW8</accession>
<evidence type="ECO:0000256" key="1">
    <source>
        <dbReference type="ARBA" id="ARBA00001961"/>
    </source>
</evidence>
<evidence type="ECO:0000256" key="8">
    <source>
        <dbReference type="ARBA" id="ARBA00050508"/>
    </source>
</evidence>
<keyword evidence="11" id="KW-1185">Reference proteome</keyword>
<gene>
    <name evidence="12" type="primary">LOC111023125</name>
</gene>
<organism evidence="11 12">
    <name type="scientific">Momordica charantia</name>
    <name type="common">Bitter gourd</name>
    <name type="synonym">Balsam pear</name>
    <dbReference type="NCBI Taxonomy" id="3673"/>
    <lineage>
        <taxon>Eukaryota</taxon>
        <taxon>Viridiplantae</taxon>
        <taxon>Streptophyta</taxon>
        <taxon>Embryophyta</taxon>
        <taxon>Tracheophyta</taxon>
        <taxon>Spermatophyta</taxon>
        <taxon>Magnoliopsida</taxon>
        <taxon>eudicotyledons</taxon>
        <taxon>Gunneridae</taxon>
        <taxon>Pentapetalae</taxon>
        <taxon>rosids</taxon>
        <taxon>fabids</taxon>
        <taxon>Cucurbitales</taxon>
        <taxon>Cucurbitaceae</taxon>
        <taxon>Momordiceae</taxon>
        <taxon>Momordica</taxon>
    </lineage>
</organism>
<feature type="domain" description="Fe2OG dioxygenase" evidence="10">
    <location>
        <begin position="207"/>
        <end position="307"/>
    </location>
</feature>
<evidence type="ECO:0000256" key="9">
    <source>
        <dbReference type="RuleBase" id="RU003682"/>
    </source>
</evidence>
<evidence type="ECO:0000256" key="2">
    <source>
        <dbReference type="ARBA" id="ARBA00004972"/>
    </source>
</evidence>
<dbReference type="GO" id="GO:0045544">
    <property type="term" value="F:gibberellin 20-oxidase activity"/>
    <property type="evidence" value="ECO:0007669"/>
    <property type="project" value="UniProtKB-ARBA"/>
</dbReference>
<comment type="catalytic activity">
    <reaction evidence="8">
        <text>gibberellin A12 + 2 2-oxoglutarate + 3 O2 + H(+) = gibberellin A9 + 2 succinate + 3 CO2 + 2 H2O</text>
        <dbReference type="Rhea" id="RHEA:60772"/>
        <dbReference type="ChEBI" id="CHEBI:15377"/>
        <dbReference type="ChEBI" id="CHEBI:15378"/>
        <dbReference type="ChEBI" id="CHEBI:15379"/>
        <dbReference type="ChEBI" id="CHEBI:16526"/>
        <dbReference type="ChEBI" id="CHEBI:16810"/>
        <dbReference type="ChEBI" id="CHEBI:30031"/>
        <dbReference type="ChEBI" id="CHEBI:58627"/>
        <dbReference type="ChEBI" id="CHEBI:73255"/>
    </reaction>
    <physiologicalReaction direction="left-to-right" evidence="8">
        <dbReference type="Rhea" id="RHEA:60773"/>
    </physiologicalReaction>
</comment>
<dbReference type="InterPro" id="IPR005123">
    <property type="entry name" value="Oxoglu/Fe-dep_dioxygenase_dom"/>
</dbReference>
<comment type="similarity">
    <text evidence="7">Belongs to the iron/ascorbate-dependent oxidoreductase family. GA20OX subfamily.</text>
</comment>
<dbReference type="InterPro" id="IPR027443">
    <property type="entry name" value="IPNS-like_sf"/>
</dbReference>
<name>A0A6J1DPW8_MOMCH</name>
<dbReference type="GO" id="GO:0046872">
    <property type="term" value="F:metal ion binding"/>
    <property type="evidence" value="ECO:0007669"/>
    <property type="project" value="UniProtKB-KW"/>
</dbReference>
<evidence type="ECO:0000259" key="10">
    <source>
        <dbReference type="PROSITE" id="PS51471"/>
    </source>
</evidence>
<dbReference type="PRINTS" id="PR00682">
    <property type="entry name" value="IPNSYNTHASE"/>
</dbReference>
<dbReference type="Proteomes" id="UP000504603">
    <property type="component" value="Unplaced"/>
</dbReference>
<reference evidence="12" key="1">
    <citation type="submission" date="2025-08" db="UniProtKB">
        <authorList>
            <consortium name="RefSeq"/>
        </authorList>
    </citation>
    <scope>IDENTIFICATION</scope>
    <source>
        <strain evidence="12">OHB3-1</strain>
    </source>
</reference>
<evidence type="ECO:0000256" key="7">
    <source>
        <dbReference type="ARBA" id="ARBA00043997"/>
    </source>
</evidence>
<evidence type="ECO:0000313" key="11">
    <source>
        <dbReference type="Proteomes" id="UP000504603"/>
    </source>
</evidence>
<comment type="pathway">
    <text evidence="2">Hormone biosynthesis.</text>
</comment>
<dbReference type="PROSITE" id="PS51471">
    <property type="entry name" value="FE2OG_OXY"/>
    <property type="match status" value="1"/>
</dbReference>
<dbReference type="GO" id="GO:0009686">
    <property type="term" value="P:gibberellin biosynthetic process"/>
    <property type="evidence" value="ECO:0007669"/>
    <property type="project" value="UniProtKB-ARBA"/>
</dbReference>
<dbReference type="InterPro" id="IPR050231">
    <property type="entry name" value="Iron_ascorbate_oxido_reductase"/>
</dbReference>
<dbReference type="GeneID" id="111023125"/>
<dbReference type="InterPro" id="IPR026992">
    <property type="entry name" value="DIOX_N"/>
</dbReference>